<proteinExistence type="predicted"/>
<evidence type="ECO:0000313" key="1">
    <source>
        <dbReference type="EMBL" id="KAJ7563669.1"/>
    </source>
</evidence>
<organism evidence="1 2">
    <name type="scientific">Diphasiastrum complanatum</name>
    <name type="common">Issler's clubmoss</name>
    <name type="synonym">Lycopodium complanatum</name>
    <dbReference type="NCBI Taxonomy" id="34168"/>
    <lineage>
        <taxon>Eukaryota</taxon>
        <taxon>Viridiplantae</taxon>
        <taxon>Streptophyta</taxon>
        <taxon>Embryophyta</taxon>
        <taxon>Tracheophyta</taxon>
        <taxon>Lycopodiopsida</taxon>
        <taxon>Lycopodiales</taxon>
        <taxon>Lycopodiaceae</taxon>
        <taxon>Lycopodioideae</taxon>
        <taxon>Diphasiastrum</taxon>
    </lineage>
</organism>
<accession>A0ACC2EAL8</accession>
<dbReference type="Proteomes" id="UP001162992">
    <property type="component" value="Chromosome 3"/>
</dbReference>
<sequence length="306" mass="35909">MGSSNIADSYGLWRAWLVFVIAILIILPRAAAIYCDEDDCYELLGVKQSATGAEIKKAYYKLSLKYHPDKNPELEARKIFLKIANAYEILKDDAKREQYDYALAHPEQVFYNTARYYQAYYGPQADLRAVFAGLLIIFSGFQYLNQWSRYMQMVDLVKQTPAYKNKLKAVELERSGGTNNKKKSSKSRIRGEVADEFSKELELQIHGAEKPSLWKLMIVRFLLLPFLLGKLLVWEVCWIWRYQLKQLPYSWEDAAYLTRRCLGLSSDNWSRMSEETREGLVSKRLWIKSNMNVYKSELKKDNRRRR</sequence>
<gene>
    <name evidence="1" type="ORF">O6H91_03G120100</name>
</gene>
<name>A0ACC2EAL8_DIPCM</name>
<protein>
    <submittedName>
        <fullName evidence="1">Uncharacterized protein</fullName>
    </submittedName>
</protein>
<keyword evidence="2" id="KW-1185">Reference proteome</keyword>
<reference evidence="2" key="1">
    <citation type="journal article" date="2024" name="Proc. Natl. Acad. Sci. U.S.A.">
        <title>Extraordinary preservation of gene collinearity over three hundred million years revealed in homosporous lycophytes.</title>
        <authorList>
            <person name="Li C."/>
            <person name="Wickell D."/>
            <person name="Kuo L.Y."/>
            <person name="Chen X."/>
            <person name="Nie B."/>
            <person name="Liao X."/>
            <person name="Peng D."/>
            <person name="Ji J."/>
            <person name="Jenkins J."/>
            <person name="Williams M."/>
            <person name="Shu S."/>
            <person name="Plott C."/>
            <person name="Barry K."/>
            <person name="Rajasekar S."/>
            <person name="Grimwood J."/>
            <person name="Han X."/>
            <person name="Sun S."/>
            <person name="Hou Z."/>
            <person name="He W."/>
            <person name="Dai G."/>
            <person name="Sun C."/>
            <person name="Schmutz J."/>
            <person name="Leebens-Mack J.H."/>
            <person name="Li F.W."/>
            <person name="Wang L."/>
        </authorList>
    </citation>
    <scope>NUCLEOTIDE SEQUENCE [LARGE SCALE GENOMIC DNA]</scope>
    <source>
        <strain evidence="2">cv. PW_Plant_1</strain>
    </source>
</reference>
<dbReference type="EMBL" id="CM055094">
    <property type="protein sequence ID" value="KAJ7563669.1"/>
    <property type="molecule type" value="Genomic_DNA"/>
</dbReference>
<evidence type="ECO:0000313" key="2">
    <source>
        <dbReference type="Proteomes" id="UP001162992"/>
    </source>
</evidence>
<comment type="caution">
    <text evidence="1">The sequence shown here is derived from an EMBL/GenBank/DDBJ whole genome shotgun (WGS) entry which is preliminary data.</text>
</comment>